<name>A0ABQ8JFP8_DERPT</name>
<dbReference type="Proteomes" id="UP000887458">
    <property type="component" value="Unassembled WGS sequence"/>
</dbReference>
<proteinExistence type="predicted"/>
<dbReference type="EMBL" id="NJHN03000041">
    <property type="protein sequence ID" value="KAH9421444.1"/>
    <property type="molecule type" value="Genomic_DNA"/>
</dbReference>
<accession>A0ABQ8JFP8</accession>
<gene>
    <name evidence="1" type="ORF">DERP_010581</name>
</gene>
<sequence>MVYTSVVDNNNNNNWKILVLVLNLQSFGLKCLIVGDDELVWLQCGPNNPVDEAGIECDNVGGGGCGGCTIAVHGADIVKLGVPLIGLSGGI</sequence>
<protein>
    <submittedName>
        <fullName evidence="1">Uncharacterized protein</fullName>
    </submittedName>
</protein>
<keyword evidence="2" id="KW-1185">Reference proteome</keyword>
<comment type="caution">
    <text evidence="1">The sequence shown here is derived from an EMBL/GenBank/DDBJ whole genome shotgun (WGS) entry which is preliminary data.</text>
</comment>
<organism evidence="1 2">
    <name type="scientific">Dermatophagoides pteronyssinus</name>
    <name type="common">European house dust mite</name>
    <dbReference type="NCBI Taxonomy" id="6956"/>
    <lineage>
        <taxon>Eukaryota</taxon>
        <taxon>Metazoa</taxon>
        <taxon>Ecdysozoa</taxon>
        <taxon>Arthropoda</taxon>
        <taxon>Chelicerata</taxon>
        <taxon>Arachnida</taxon>
        <taxon>Acari</taxon>
        <taxon>Acariformes</taxon>
        <taxon>Sarcoptiformes</taxon>
        <taxon>Astigmata</taxon>
        <taxon>Psoroptidia</taxon>
        <taxon>Analgoidea</taxon>
        <taxon>Pyroglyphidae</taxon>
        <taxon>Dermatophagoidinae</taxon>
        <taxon>Dermatophagoides</taxon>
    </lineage>
</organism>
<reference evidence="1 2" key="1">
    <citation type="journal article" date="2018" name="J. Allergy Clin. Immunol.">
        <title>High-quality assembly of Dermatophagoides pteronyssinus genome and transcriptome reveals a wide range of novel allergens.</title>
        <authorList>
            <person name="Liu X.Y."/>
            <person name="Yang K.Y."/>
            <person name="Wang M.Q."/>
            <person name="Kwok J.S."/>
            <person name="Zeng X."/>
            <person name="Yang Z."/>
            <person name="Xiao X.J."/>
            <person name="Lau C.P."/>
            <person name="Li Y."/>
            <person name="Huang Z.M."/>
            <person name="Ba J.G."/>
            <person name="Yim A.K."/>
            <person name="Ouyang C.Y."/>
            <person name="Ngai S.M."/>
            <person name="Chan T.F."/>
            <person name="Leung E.L."/>
            <person name="Liu L."/>
            <person name="Liu Z.G."/>
            <person name="Tsui S.K."/>
        </authorList>
    </citation>
    <scope>NUCLEOTIDE SEQUENCE [LARGE SCALE GENOMIC DNA]</scope>
    <source>
        <strain evidence="1">Derp</strain>
    </source>
</reference>
<evidence type="ECO:0000313" key="2">
    <source>
        <dbReference type="Proteomes" id="UP000887458"/>
    </source>
</evidence>
<reference evidence="1 2" key="2">
    <citation type="journal article" date="2022" name="Mol. Biol. Evol.">
        <title>Comparative Genomics Reveals Insights into the Divergent Evolution of Astigmatic Mites and Household Pest Adaptations.</title>
        <authorList>
            <person name="Xiong Q."/>
            <person name="Wan A.T."/>
            <person name="Liu X."/>
            <person name="Fung C.S."/>
            <person name="Xiao X."/>
            <person name="Malainual N."/>
            <person name="Hou J."/>
            <person name="Wang L."/>
            <person name="Wang M."/>
            <person name="Yang K.Y."/>
            <person name="Cui Y."/>
            <person name="Leung E.L."/>
            <person name="Nong W."/>
            <person name="Shin S.K."/>
            <person name="Au S.W."/>
            <person name="Jeong K.Y."/>
            <person name="Chew F.T."/>
            <person name="Hui J.H."/>
            <person name="Leung T.F."/>
            <person name="Tungtrongchitr A."/>
            <person name="Zhong N."/>
            <person name="Liu Z."/>
            <person name="Tsui S.K."/>
        </authorList>
    </citation>
    <scope>NUCLEOTIDE SEQUENCE [LARGE SCALE GENOMIC DNA]</scope>
    <source>
        <strain evidence="1">Derp</strain>
    </source>
</reference>
<evidence type="ECO:0000313" key="1">
    <source>
        <dbReference type="EMBL" id="KAH9421444.1"/>
    </source>
</evidence>